<reference evidence="1 2" key="1">
    <citation type="submission" date="2017-05" db="EMBL/GenBank/DDBJ databases">
        <title>Whole genome sequencing of Yersinia kristensenii.</title>
        <authorList>
            <person name="Campioni F."/>
        </authorList>
    </citation>
    <scope>NUCLEOTIDE SEQUENCE [LARGE SCALE GENOMIC DNA]</scope>
    <source>
        <strain evidence="1 2">CFSAN060536</strain>
    </source>
</reference>
<protein>
    <submittedName>
        <fullName evidence="1">Uncharacterized protein</fullName>
    </submittedName>
</protein>
<dbReference type="AlphaFoldDB" id="A0A209A0Q5"/>
<gene>
    <name evidence="1" type="ORF">CBW57_12880</name>
</gene>
<dbReference type="RefSeq" id="WP_050134444.1">
    <property type="nucleotide sequence ID" value="NZ_CABHXJ010000078.1"/>
</dbReference>
<dbReference type="Pfam" id="PF15941">
    <property type="entry name" value="FidL_like"/>
    <property type="match status" value="1"/>
</dbReference>
<comment type="caution">
    <text evidence="1">The sequence shown here is derived from an EMBL/GenBank/DDBJ whole genome shotgun (WGS) entry which is preliminary data.</text>
</comment>
<dbReference type="InterPro" id="IPR031854">
    <property type="entry name" value="FidL-like"/>
</dbReference>
<evidence type="ECO:0000313" key="2">
    <source>
        <dbReference type="Proteomes" id="UP000196440"/>
    </source>
</evidence>
<accession>A0A209A0Q5</accession>
<organism evidence="1 2">
    <name type="scientific">Yersinia intermedia</name>
    <dbReference type="NCBI Taxonomy" id="631"/>
    <lineage>
        <taxon>Bacteria</taxon>
        <taxon>Pseudomonadati</taxon>
        <taxon>Pseudomonadota</taxon>
        <taxon>Gammaproteobacteria</taxon>
        <taxon>Enterobacterales</taxon>
        <taxon>Yersiniaceae</taxon>
        <taxon>Yersinia</taxon>
    </lineage>
</organism>
<sequence length="159" mass="17964">MKKGYLTVVYLAILAAAAIFWAYQLLPKVVLQCDSELYLKRNVNLNDSVSLLADVSVFLSHNGEGFIKFTGTAQDKTSSYILNRALPFNYTPLDNHGVYTVKFTTQVIRAIDDVPENVWSKFIQTTHDDVQYFFSIKNIDKNLYVINGLSSPVFICATH</sequence>
<evidence type="ECO:0000313" key="1">
    <source>
        <dbReference type="EMBL" id="OVZ86321.1"/>
    </source>
</evidence>
<name>A0A209A0Q5_YERIN</name>
<proteinExistence type="predicted"/>
<dbReference type="Proteomes" id="UP000196440">
    <property type="component" value="Unassembled WGS sequence"/>
</dbReference>
<dbReference type="EMBL" id="NHOI01000014">
    <property type="protein sequence ID" value="OVZ86321.1"/>
    <property type="molecule type" value="Genomic_DNA"/>
</dbReference>